<name>A0A0F9R6L3_9ZZZZ</name>
<reference evidence="1" key="1">
    <citation type="journal article" date="2015" name="Nature">
        <title>Complex archaea that bridge the gap between prokaryotes and eukaryotes.</title>
        <authorList>
            <person name="Spang A."/>
            <person name="Saw J.H."/>
            <person name="Jorgensen S.L."/>
            <person name="Zaremba-Niedzwiedzka K."/>
            <person name="Martijn J."/>
            <person name="Lind A.E."/>
            <person name="van Eijk R."/>
            <person name="Schleper C."/>
            <person name="Guy L."/>
            <person name="Ettema T.J."/>
        </authorList>
    </citation>
    <scope>NUCLEOTIDE SEQUENCE</scope>
</reference>
<accession>A0A0F9R6L3</accession>
<dbReference type="AlphaFoldDB" id="A0A0F9R6L3"/>
<sequence>MKEKEILKNNKLIAEFMGLTILEGDYNKLHCIPGKGGFVILVKVEGDYIPVYLLQYDSSWDWLMPVVDKIELLSPSRRTFTHVDMMEEFSWEVSLGGNGIYISKVSKIDAMYNGVVKFIKWYNKKKK</sequence>
<dbReference type="EMBL" id="LAZR01003194">
    <property type="protein sequence ID" value="KKN20936.1"/>
    <property type="molecule type" value="Genomic_DNA"/>
</dbReference>
<protein>
    <submittedName>
        <fullName evidence="1">Uncharacterized protein</fullName>
    </submittedName>
</protein>
<evidence type="ECO:0000313" key="1">
    <source>
        <dbReference type="EMBL" id="KKN20936.1"/>
    </source>
</evidence>
<organism evidence="1">
    <name type="scientific">marine sediment metagenome</name>
    <dbReference type="NCBI Taxonomy" id="412755"/>
    <lineage>
        <taxon>unclassified sequences</taxon>
        <taxon>metagenomes</taxon>
        <taxon>ecological metagenomes</taxon>
    </lineage>
</organism>
<proteinExistence type="predicted"/>
<gene>
    <name evidence="1" type="ORF">LCGC14_0930470</name>
</gene>
<comment type="caution">
    <text evidence="1">The sequence shown here is derived from an EMBL/GenBank/DDBJ whole genome shotgun (WGS) entry which is preliminary data.</text>
</comment>